<evidence type="ECO:0000256" key="15">
    <source>
        <dbReference type="HAMAP-Rule" id="MF_01690"/>
    </source>
</evidence>
<accession>A0A286ID84</accession>
<dbReference type="GO" id="GO:0008270">
    <property type="term" value="F:zinc ion binding"/>
    <property type="evidence" value="ECO:0007669"/>
    <property type="project" value="UniProtKB-UniRule"/>
</dbReference>
<dbReference type="InterPro" id="IPR005941">
    <property type="entry name" value="DapE_proteobac"/>
</dbReference>
<evidence type="ECO:0000313" key="18">
    <source>
        <dbReference type="Proteomes" id="UP000219465"/>
    </source>
</evidence>
<dbReference type="InterPro" id="IPR011650">
    <property type="entry name" value="Peptidase_M20_dimer"/>
</dbReference>
<dbReference type="InterPro" id="IPR036264">
    <property type="entry name" value="Bact_exopeptidase_dim_dom"/>
</dbReference>
<evidence type="ECO:0000256" key="9">
    <source>
        <dbReference type="ARBA" id="ARBA00022833"/>
    </source>
</evidence>
<dbReference type="GO" id="GO:0050897">
    <property type="term" value="F:cobalt ion binding"/>
    <property type="evidence" value="ECO:0007669"/>
    <property type="project" value="UniProtKB-UniRule"/>
</dbReference>
<comment type="similarity">
    <text evidence="2 15">Belongs to the peptidase M20A family. DapE subfamily.</text>
</comment>
<keyword evidence="11 15" id="KW-0457">Lysine biosynthesis</keyword>
<feature type="binding site" evidence="15">
    <location>
        <position position="106"/>
    </location>
    <ligand>
        <name>Zn(2+)</name>
        <dbReference type="ChEBI" id="CHEBI:29105"/>
        <label>1</label>
    </ligand>
</feature>
<evidence type="ECO:0000313" key="17">
    <source>
        <dbReference type="EMBL" id="SOE17987.1"/>
    </source>
</evidence>
<comment type="subunit">
    <text evidence="3 15">Homodimer.</text>
</comment>
<evidence type="ECO:0000256" key="2">
    <source>
        <dbReference type="ARBA" id="ARBA00006746"/>
    </source>
</evidence>
<dbReference type="RefSeq" id="WP_097108469.1">
    <property type="nucleotide sequence ID" value="NZ_OCPC01000004.1"/>
</dbReference>
<dbReference type="AlphaFoldDB" id="A0A286ID84"/>
<evidence type="ECO:0000256" key="4">
    <source>
        <dbReference type="ARBA" id="ARBA00011921"/>
    </source>
</evidence>
<sequence>MKLTDPTQTLAALIRCPSVTPAEGGALTTLASMLSELGFTNDRVTFSDTDTPDVENLYSRLGNSGPHLMFAGHTDVVPVGDEGAWTRDPFGADVVNGEMYGRGAVDMKGGIACFVSALARVIERSGAPKGSVSLLITGDEEGPSINGTEKLLAYQKAKGETWDAAVVGEPTNPDQMGDMIKIGRRGSLSGTLRVDGVQGHVAYPHLADNPLRGMVKLVEPLLDPPLDVGNERFPPSNLEVTSIDTGNTATNVIPARATARFNIRFNDQWTAESLAEELRARLERASRDLGMRPGREPVRYSVEFDARSSPSFLTRDDALIEALSVAVKQATGRIPALSTTGGTSDARFIKNYCPVVEFGLVGKTMHMVDERVALSDLESLTLVYETFIEGWFERQSASAGTR</sequence>
<dbReference type="Gene3D" id="3.40.630.10">
    <property type="entry name" value="Zn peptidases"/>
    <property type="match status" value="2"/>
</dbReference>
<gene>
    <name evidence="15" type="primary">dapE</name>
    <name evidence="17" type="ORF">SAMN05877838_2895</name>
</gene>
<feature type="binding site" evidence="15">
    <location>
        <position position="141"/>
    </location>
    <ligand>
        <name>Zn(2+)</name>
        <dbReference type="ChEBI" id="CHEBI:29105"/>
        <label>2</label>
    </ligand>
</feature>
<dbReference type="GO" id="GO:0009014">
    <property type="term" value="F:succinyl-diaminopimelate desuccinylase activity"/>
    <property type="evidence" value="ECO:0007669"/>
    <property type="project" value="UniProtKB-UniRule"/>
</dbReference>
<evidence type="ECO:0000256" key="13">
    <source>
        <dbReference type="ARBA" id="ARBA00031891"/>
    </source>
</evidence>
<dbReference type="CDD" id="cd03891">
    <property type="entry name" value="M20_DapE_proteobac"/>
    <property type="match status" value="1"/>
</dbReference>
<feature type="binding site" evidence="15">
    <location>
        <position position="73"/>
    </location>
    <ligand>
        <name>Zn(2+)</name>
        <dbReference type="ChEBI" id="CHEBI:29105"/>
        <label>1</label>
    </ligand>
</feature>
<dbReference type="GO" id="GO:0008777">
    <property type="term" value="F:acetylornithine deacetylase activity"/>
    <property type="evidence" value="ECO:0007669"/>
    <property type="project" value="TreeGrafter"/>
</dbReference>
<dbReference type="Proteomes" id="UP000219465">
    <property type="component" value="Unassembled WGS sequence"/>
</dbReference>
<evidence type="ECO:0000256" key="12">
    <source>
        <dbReference type="ARBA" id="ARBA00023285"/>
    </source>
</evidence>
<comment type="cofactor">
    <cofactor evidence="15">
        <name>Zn(2+)</name>
        <dbReference type="ChEBI" id="CHEBI:29105"/>
    </cofactor>
    <cofactor evidence="15">
        <name>Co(2+)</name>
        <dbReference type="ChEBI" id="CHEBI:48828"/>
    </cofactor>
    <text evidence="15">Binds 2 Zn(2+) or Co(2+) ions per subunit.</text>
</comment>
<comment type="function">
    <text evidence="15">Catalyzes the hydrolysis of N-succinyl-L,L-diaminopimelic acid (SDAP), forming succinate and LL-2,6-diaminopimelate (DAP), an intermediate involved in the bacterial biosynthesis of lysine and meso-diaminopimelic acid, an essential component of bacterial cell walls.</text>
</comment>
<comment type="catalytic activity">
    <reaction evidence="14 15">
        <text>N-succinyl-(2S,6S)-2,6-diaminopimelate + H2O = (2S,6S)-2,6-diaminopimelate + succinate</text>
        <dbReference type="Rhea" id="RHEA:22608"/>
        <dbReference type="ChEBI" id="CHEBI:15377"/>
        <dbReference type="ChEBI" id="CHEBI:30031"/>
        <dbReference type="ChEBI" id="CHEBI:57609"/>
        <dbReference type="ChEBI" id="CHEBI:58087"/>
        <dbReference type="EC" id="3.5.1.18"/>
    </reaction>
</comment>
<dbReference type="PANTHER" id="PTHR43808">
    <property type="entry name" value="ACETYLORNITHINE DEACETYLASE"/>
    <property type="match status" value="1"/>
</dbReference>
<dbReference type="PANTHER" id="PTHR43808:SF31">
    <property type="entry name" value="N-ACETYL-L-CITRULLINE DEACETYLASE"/>
    <property type="match status" value="1"/>
</dbReference>
<evidence type="ECO:0000256" key="11">
    <source>
        <dbReference type="ARBA" id="ARBA00023154"/>
    </source>
</evidence>
<dbReference type="InterPro" id="IPR001261">
    <property type="entry name" value="ArgE/DapE_CS"/>
</dbReference>
<evidence type="ECO:0000256" key="6">
    <source>
        <dbReference type="ARBA" id="ARBA00022605"/>
    </source>
</evidence>
<dbReference type="Pfam" id="PF07687">
    <property type="entry name" value="M20_dimer"/>
    <property type="match status" value="1"/>
</dbReference>
<feature type="binding site" evidence="15">
    <location>
        <position position="169"/>
    </location>
    <ligand>
        <name>Zn(2+)</name>
        <dbReference type="ChEBI" id="CHEBI:29105"/>
        <label>1</label>
    </ligand>
</feature>
<dbReference type="GO" id="GO:0006526">
    <property type="term" value="P:L-arginine biosynthetic process"/>
    <property type="evidence" value="ECO:0007669"/>
    <property type="project" value="TreeGrafter"/>
</dbReference>
<dbReference type="InterPro" id="IPR050072">
    <property type="entry name" value="Peptidase_M20A"/>
</dbReference>
<organism evidence="17 18">
    <name type="scientific">Hoeflea halophila</name>
    <dbReference type="NCBI Taxonomy" id="714899"/>
    <lineage>
        <taxon>Bacteria</taxon>
        <taxon>Pseudomonadati</taxon>
        <taxon>Pseudomonadota</taxon>
        <taxon>Alphaproteobacteria</taxon>
        <taxon>Hyphomicrobiales</taxon>
        <taxon>Rhizobiaceae</taxon>
        <taxon>Hoeflea</taxon>
    </lineage>
</organism>
<dbReference type="InterPro" id="IPR002933">
    <property type="entry name" value="Peptidase_M20"/>
</dbReference>
<dbReference type="GO" id="GO:0009089">
    <property type="term" value="P:lysine biosynthetic process via diaminopimelate"/>
    <property type="evidence" value="ECO:0007669"/>
    <property type="project" value="UniProtKB-UniRule"/>
</dbReference>
<feature type="binding site" evidence="15">
    <location>
        <position position="106"/>
    </location>
    <ligand>
        <name>Zn(2+)</name>
        <dbReference type="ChEBI" id="CHEBI:29105"/>
        <label>2</label>
    </ligand>
</feature>
<evidence type="ECO:0000256" key="7">
    <source>
        <dbReference type="ARBA" id="ARBA00022723"/>
    </source>
</evidence>
<dbReference type="GO" id="GO:0019877">
    <property type="term" value="P:diaminopimelate biosynthetic process"/>
    <property type="evidence" value="ECO:0007669"/>
    <property type="project" value="UniProtKB-UniRule"/>
</dbReference>
<dbReference type="PROSITE" id="PS00759">
    <property type="entry name" value="ARGE_DAPE_CPG2_2"/>
    <property type="match status" value="1"/>
</dbReference>
<dbReference type="Pfam" id="PF01546">
    <property type="entry name" value="Peptidase_M20"/>
    <property type="match status" value="1"/>
</dbReference>
<protein>
    <recommendedName>
        <fullName evidence="5 15">Succinyl-diaminopimelate desuccinylase</fullName>
        <shortName evidence="15">SDAP desuccinylase</shortName>
        <ecNumber evidence="4 15">3.5.1.18</ecNumber>
    </recommendedName>
    <alternativeName>
        <fullName evidence="13 15">N-succinyl-LL-2,6-diaminoheptanedioate amidohydrolase</fullName>
    </alternativeName>
</protein>
<dbReference type="OrthoDB" id="9809784at2"/>
<keyword evidence="18" id="KW-1185">Reference proteome</keyword>
<evidence type="ECO:0000256" key="5">
    <source>
        <dbReference type="ARBA" id="ARBA00022391"/>
    </source>
</evidence>
<feature type="domain" description="Peptidase M20 dimerisation" evidence="16">
    <location>
        <begin position="182"/>
        <end position="286"/>
    </location>
</feature>
<reference evidence="18" key="1">
    <citation type="submission" date="2017-08" db="EMBL/GenBank/DDBJ databases">
        <authorList>
            <person name="Varghese N."/>
            <person name="Submissions S."/>
        </authorList>
    </citation>
    <scope>NUCLEOTIDE SEQUENCE [LARGE SCALE GENOMIC DNA]</scope>
    <source>
        <strain evidence="18">KCTC 23107</strain>
    </source>
</reference>
<evidence type="ECO:0000256" key="10">
    <source>
        <dbReference type="ARBA" id="ARBA00022915"/>
    </source>
</evidence>
<keyword evidence="8 15" id="KW-0378">Hydrolase</keyword>
<feature type="active site" description="Proton acceptor" evidence="15">
    <location>
        <position position="140"/>
    </location>
</feature>
<feature type="active site" evidence="15">
    <location>
        <position position="75"/>
    </location>
</feature>
<feature type="binding site" evidence="15">
    <location>
        <position position="366"/>
    </location>
    <ligand>
        <name>Zn(2+)</name>
        <dbReference type="ChEBI" id="CHEBI:29105"/>
        <label>2</label>
    </ligand>
</feature>
<keyword evidence="7 15" id="KW-0479">Metal-binding</keyword>
<keyword evidence="9 15" id="KW-0862">Zinc</keyword>
<evidence type="ECO:0000256" key="3">
    <source>
        <dbReference type="ARBA" id="ARBA00011738"/>
    </source>
</evidence>
<proteinExistence type="inferred from homology"/>
<dbReference type="Gene3D" id="3.30.70.360">
    <property type="match status" value="1"/>
</dbReference>
<keyword evidence="6 15" id="KW-0028">Amino-acid biosynthesis</keyword>
<dbReference type="SUPFAM" id="SSF53187">
    <property type="entry name" value="Zn-dependent exopeptidases"/>
    <property type="match status" value="1"/>
</dbReference>
<evidence type="ECO:0000259" key="16">
    <source>
        <dbReference type="Pfam" id="PF07687"/>
    </source>
</evidence>
<dbReference type="EMBL" id="OCPC01000004">
    <property type="protein sequence ID" value="SOE17987.1"/>
    <property type="molecule type" value="Genomic_DNA"/>
</dbReference>
<keyword evidence="10 15" id="KW-0220">Diaminopimelate biosynthesis</keyword>
<dbReference type="PROSITE" id="PS00758">
    <property type="entry name" value="ARGE_DAPE_CPG2_1"/>
    <property type="match status" value="1"/>
</dbReference>
<dbReference type="NCBIfam" id="NF009557">
    <property type="entry name" value="PRK13009.1"/>
    <property type="match status" value="1"/>
</dbReference>
<evidence type="ECO:0000256" key="14">
    <source>
        <dbReference type="ARBA" id="ARBA00051301"/>
    </source>
</evidence>
<name>A0A286ID84_9HYPH</name>
<evidence type="ECO:0000256" key="1">
    <source>
        <dbReference type="ARBA" id="ARBA00005130"/>
    </source>
</evidence>
<dbReference type="HAMAP" id="MF_01690">
    <property type="entry name" value="DapE"/>
    <property type="match status" value="1"/>
</dbReference>
<dbReference type="SUPFAM" id="SSF55031">
    <property type="entry name" value="Bacterial exopeptidase dimerisation domain"/>
    <property type="match status" value="1"/>
</dbReference>
<keyword evidence="12 15" id="KW-0170">Cobalt</keyword>
<dbReference type="UniPathway" id="UPA00034">
    <property type="reaction ID" value="UER00021"/>
</dbReference>
<dbReference type="EC" id="3.5.1.18" evidence="4 15"/>
<comment type="pathway">
    <text evidence="1 15">Amino-acid biosynthesis; L-lysine biosynthesis via DAP pathway; LL-2,6-diaminopimelate from (S)-tetrahydrodipicolinate (succinylase route): step 3/3.</text>
</comment>
<evidence type="ECO:0000256" key="8">
    <source>
        <dbReference type="ARBA" id="ARBA00022801"/>
    </source>
</evidence>
<dbReference type="NCBIfam" id="TIGR01246">
    <property type="entry name" value="dapE_proteo"/>
    <property type="match status" value="1"/>
</dbReference>